<dbReference type="EC" id="5.5.1.19" evidence="2"/>
<evidence type="ECO:0000256" key="1">
    <source>
        <dbReference type="ARBA" id="ARBA00006599"/>
    </source>
</evidence>
<dbReference type="NCBIfam" id="TIGR01790">
    <property type="entry name" value="carotene-cycl"/>
    <property type="match status" value="1"/>
</dbReference>
<reference evidence="2 3" key="1">
    <citation type="submission" date="2019-12" db="EMBL/GenBank/DDBJ databases">
        <title>Genomic-based taxomic classification of the family Erythrobacteraceae.</title>
        <authorList>
            <person name="Xu L."/>
        </authorList>
    </citation>
    <scope>NUCLEOTIDE SEQUENCE [LARGE SCALE GENOMIC DNA]</scope>
    <source>
        <strain evidence="2 3">KCTC 42006</strain>
    </source>
</reference>
<dbReference type="RefSeq" id="WP_160613059.1">
    <property type="nucleotide sequence ID" value="NZ_JAUFQM010000001.1"/>
</dbReference>
<evidence type="ECO:0000313" key="2">
    <source>
        <dbReference type="EMBL" id="MXO82629.1"/>
    </source>
</evidence>
<comment type="caution">
    <text evidence="2">The sequence shown here is derived from an EMBL/GenBank/DDBJ whole genome shotgun (WGS) entry which is preliminary data.</text>
</comment>
<dbReference type="AlphaFoldDB" id="A0A844Z9S1"/>
<comment type="similarity">
    <text evidence="1">Belongs to the lycopene cyclase family.</text>
</comment>
<gene>
    <name evidence="2" type="primary">crtY</name>
    <name evidence="2" type="ORF">GRI35_04485</name>
</gene>
<dbReference type="EMBL" id="WTYZ01000001">
    <property type="protein sequence ID" value="MXO82629.1"/>
    <property type="molecule type" value="Genomic_DNA"/>
</dbReference>
<sequence length="409" mass="44902">MTGRAQTSSAESRTEVAIVGGGLAGGLIALALRRRHPEMQIALIEAGETLGGNHRWSWFDSDLDADGTDLMAPFRKAEWSGYEVRFPAYRRKLSSTYRSLTSSDFDAALRREMGNQAIMTNRPVAALDGKGVTLENGQRISARTVIDCRSSEPGEQFTGGWQIFMGRRTRTHQPHGVERPIIMDATVEQLAPYDGAGAYRFVYVLPLGVNELFVEDTYYADDPVLDRSALSGRLDQYCAKHGWDGDILGGESGILPVITGGDFRAYQADQEIEGVSIAGARGGFVHPLSSYTLPFAVENALAIAEDALLPGDQLAALLETRARRHWKRTKFYRKLGAMLFGAAEPAKRYKIFEHFYRLSESLVERFYAGNSRLGDKARVLIGKPPVSVIRAIAALTGKGAPLAARKENN</sequence>
<keyword evidence="3" id="KW-1185">Reference proteome</keyword>
<dbReference type="OrthoDB" id="5793379at2"/>
<dbReference type="Gene3D" id="3.50.50.60">
    <property type="entry name" value="FAD/NAD(P)-binding domain"/>
    <property type="match status" value="1"/>
</dbReference>
<protein>
    <submittedName>
        <fullName evidence="2">Lycopene beta-cyclase CrtY</fullName>
        <ecNumber evidence="2">5.5.1.19</ecNumber>
    </submittedName>
</protein>
<dbReference type="GO" id="GO:0016117">
    <property type="term" value="P:carotenoid biosynthetic process"/>
    <property type="evidence" value="ECO:0007669"/>
    <property type="project" value="InterPro"/>
</dbReference>
<dbReference type="Pfam" id="PF05834">
    <property type="entry name" value="Lycopene_cycl"/>
    <property type="match status" value="1"/>
</dbReference>
<proteinExistence type="inferred from homology"/>
<dbReference type="SUPFAM" id="SSF51905">
    <property type="entry name" value="FAD/NAD(P)-binding domain"/>
    <property type="match status" value="1"/>
</dbReference>
<organism evidence="2 3">
    <name type="scientific">Pontixanthobacter aestiaquae</name>
    <dbReference type="NCBI Taxonomy" id="1509367"/>
    <lineage>
        <taxon>Bacteria</taxon>
        <taxon>Pseudomonadati</taxon>
        <taxon>Pseudomonadota</taxon>
        <taxon>Alphaproteobacteria</taxon>
        <taxon>Sphingomonadales</taxon>
        <taxon>Erythrobacteraceae</taxon>
        <taxon>Pontixanthobacter</taxon>
    </lineage>
</organism>
<name>A0A844Z9S1_9SPHN</name>
<keyword evidence="2" id="KW-0413">Isomerase</keyword>
<dbReference type="InterPro" id="IPR010108">
    <property type="entry name" value="Lycopene_cyclase_b/e"/>
</dbReference>
<accession>A0A844Z9S1</accession>
<dbReference type="GO" id="GO:0045436">
    <property type="term" value="F:lycopene beta cyclase activity"/>
    <property type="evidence" value="ECO:0007669"/>
    <property type="project" value="InterPro"/>
</dbReference>
<dbReference type="GO" id="GO:0016705">
    <property type="term" value="F:oxidoreductase activity, acting on paired donors, with incorporation or reduction of molecular oxygen"/>
    <property type="evidence" value="ECO:0007669"/>
    <property type="project" value="InterPro"/>
</dbReference>
<dbReference type="NCBIfam" id="TIGR01789">
    <property type="entry name" value="lycopene_cycl"/>
    <property type="match status" value="1"/>
</dbReference>
<dbReference type="Proteomes" id="UP000460290">
    <property type="component" value="Unassembled WGS sequence"/>
</dbReference>
<evidence type="ECO:0000313" key="3">
    <source>
        <dbReference type="Proteomes" id="UP000460290"/>
    </source>
</evidence>
<dbReference type="InterPro" id="IPR008461">
    <property type="entry name" value="CrtY"/>
</dbReference>
<dbReference type="InterPro" id="IPR036188">
    <property type="entry name" value="FAD/NAD-bd_sf"/>
</dbReference>